<keyword evidence="1" id="KW-1133">Transmembrane helix</keyword>
<sequence length="428" mass="48323">MLFEQNLPYMVFKVTLTVICTLGMMCSTTKLKYSLRKIIAILSLYLFYVVISTAAIIYFRGFLFLTRVFAFTISLPAILMIYKLAKVQPALAVFTHATQILFSLYVTATVTLINTAIHGSAFSDFLLRLTAYLLIILLEFAFIRRPFLQLTAITQKGWGILSLIPCSLIVLVVVIAAYPTHYINSPSAIFLIYLLGAVIVIIYFAVFQYLFMQYRFQMSNHNRELLELQVHSLEERISEASAATEKARIDLHDTRHRLQAIASLVENEEPQTVLNYINHSISQYKLQAPALYCSSPILNATLSSYLERAAAENITLETHFSIPDTLPVDAAELSIVFANALENAITACRKLPEEERKIICKCIHRPKLMLEVSNPYTGTVAFSKNGLPISEKEGHGIGTRSILAFCKKHDVFYHFTAENGWFTVTIVF</sequence>
<reference evidence="3 4" key="1">
    <citation type="journal article" date="2021" name="ISME Commun">
        <title>Automated analysis of genomic sequences facilitates high-throughput and comprehensive description of bacteria.</title>
        <authorList>
            <person name="Hitch T.C.A."/>
        </authorList>
    </citation>
    <scope>NUCLEOTIDE SEQUENCE [LARGE SCALE GENOMIC DNA]</scope>
    <source>
        <strain evidence="3 4">Sanger_03</strain>
    </source>
</reference>
<dbReference type="CDD" id="cd16935">
    <property type="entry name" value="HATPase_AgrC-ComD-like"/>
    <property type="match status" value="1"/>
</dbReference>
<keyword evidence="1" id="KW-0812">Transmembrane</keyword>
<feature type="transmembrane region" description="Helical" evidence="1">
    <location>
        <begin position="125"/>
        <end position="145"/>
    </location>
</feature>
<evidence type="ECO:0000256" key="1">
    <source>
        <dbReference type="SAM" id="Phobius"/>
    </source>
</evidence>
<dbReference type="RefSeq" id="WP_227193365.1">
    <property type="nucleotide sequence ID" value="NZ_JAOQJU010000001.1"/>
</dbReference>
<dbReference type="Pfam" id="PF14501">
    <property type="entry name" value="HATPase_c_5"/>
    <property type="match status" value="1"/>
</dbReference>
<evidence type="ECO:0000259" key="2">
    <source>
        <dbReference type="Pfam" id="PF14501"/>
    </source>
</evidence>
<organism evidence="3 4">
    <name type="scientific">Dorea acetigenes</name>
    <dbReference type="NCBI Taxonomy" id="2981787"/>
    <lineage>
        <taxon>Bacteria</taxon>
        <taxon>Bacillati</taxon>
        <taxon>Bacillota</taxon>
        <taxon>Clostridia</taxon>
        <taxon>Lachnospirales</taxon>
        <taxon>Lachnospiraceae</taxon>
        <taxon>Dorea</taxon>
    </lineage>
</organism>
<accession>A0ABT2RJ06</accession>
<feature type="transmembrane region" description="Helical" evidence="1">
    <location>
        <begin position="6"/>
        <end position="26"/>
    </location>
</feature>
<feature type="transmembrane region" description="Helical" evidence="1">
    <location>
        <begin position="64"/>
        <end position="84"/>
    </location>
</feature>
<dbReference type="Proteomes" id="UP001652431">
    <property type="component" value="Unassembled WGS sequence"/>
</dbReference>
<dbReference type="InterPro" id="IPR036890">
    <property type="entry name" value="HATPase_C_sf"/>
</dbReference>
<feature type="transmembrane region" description="Helical" evidence="1">
    <location>
        <begin position="91"/>
        <end position="113"/>
    </location>
</feature>
<keyword evidence="1" id="KW-0472">Membrane</keyword>
<keyword evidence="4" id="KW-1185">Reference proteome</keyword>
<dbReference type="Gene3D" id="3.30.565.10">
    <property type="entry name" value="Histidine kinase-like ATPase, C-terminal domain"/>
    <property type="match status" value="1"/>
</dbReference>
<dbReference type="SUPFAM" id="SSF55874">
    <property type="entry name" value="ATPase domain of HSP90 chaperone/DNA topoisomerase II/histidine kinase"/>
    <property type="match status" value="1"/>
</dbReference>
<evidence type="ECO:0000313" key="3">
    <source>
        <dbReference type="EMBL" id="MCU6685392.1"/>
    </source>
</evidence>
<dbReference type="EMBL" id="JAOQJU010000001">
    <property type="protein sequence ID" value="MCU6685392.1"/>
    <property type="molecule type" value="Genomic_DNA"/>
</dbReference>
<comment type="caution">
    <text evidence="3">The sequence shown here is derived from an EMBL/GenBank/DDBJ whole genome shotgun (WGS) entry which is preliminary data.</text>
</comment>
<evidence type="ECO:0000313" key="4">
    <source>
        <dbReference type="Proteomes" id="UP001652431"/>
    </source>
</evidence>
<proteinExistence type="predicted"/>
<feature type="transmembrane region" description="Helical" evidence="1">
    <location>
        <begin position="190"/>
        <end position="211"/>
    </location>
</feature>
<feature type="domain" description="Sensor histidine kinase NatK-like C-terminal" evidence="2">
    <location>
        <begin position="330"/>
        <end position="428"/>
    </location>
</feature>
<protein>
    <submittedName>
        <fullName evidence="3">GHKL domain-containing protein</fullName>
    </submittedName>
</protein>
<feature type="transmembrane region" description="Helical" evidence="1">
    <location>
        <begin position="157"/>
        <end position="178"/>
    </location>
</feature>
<dbReference type="InterPro" id="IPR032834">
    <property type="entry name" value="NatK-like_C"/>
</dbReference>
<gene>
    <name evidence="3" type="ORF">OCV99_02295</name>
</gene>
<feature type="transmembrane region" description="Helical" evidence="1">
    <location>
        <begin position="38"/>
        <end position="58"/>
    </location>
</feature>
<name>A0ABT2RJ06_9FIRM</name>